<evidence type="ECO:0000313" key="3">
    <source>
        <dbReference type="Proteomes" id="UP000277236"/>
    </source>
</evidence>
<evidence type="ECO:0000259" key="1">
    <source>
        <dbReference type="Pfam" id="PF04471"/>
    </source>
</evidence>
<name>A0A3M4MBU3_PSECI</name>
<dbReference type="GO" id="GO:0004519">
    <property type="term" value="F:endonuclease activity"/>
    <property type="evidence" value="ECO:0007669"/>
    <property type="project" value="InterPro"/>
</dbReference>
<dbReference type="GO" id="GO:0003677">
    <property type="term" value="F:DNA binding"/>
    <property type="evidence" value="ECO:0007669"/>
    <property type="project" value="InterPro"/>
</dbReference>
<dbReference type="EMBL" id="RBRE01000001">
    <property type="protein sequence ID" value="RMQ51302.1"/>
    <property type="molecule type" value="Genomic_DNA"/>
</dbReference>
<evidence type="ECO:0000313" key="2">
    <source>
        <dbReference type="EMBL" id="RMQ51302.1"/>
    </source>
</evidence>
<feature type="domain" description="Restriction endonuclease type IV Mrr" evidence="1">
    <location>
        <begin position="195"/>
        <end position="288"/>
    </location>
</feature>
<sequence>MVLVATLAFHHHVLGWNMDARYHYPPDVFNLLVDTIPLLCRSKADVLLFLRGAGVPHDDLALMDVTVKTNRDSVSTFAIVRDVLEKLNKRGDGGLAARREIIKRVVEFEEFSGCWPNNVHKAKANVGDLARIVNVKDSFTRMSQQREAAQAEVAAKARAEREAAAARDRKVEDVRDRLSALFGMDREPQKRGKLLEGVLNDLFRAHGILLREDFKRLDQSGGAVVEQIDGVIEFEGHIYLVEMKWLKDPVGVHDLAAHMVRLFARADARGIFISNSDFASTTIAECVTHSTQKTMVLCTLREIVVLLMNKSDLVSLLRSKVRAAVIDKKPYLESL</sequence>
<dbReference type="GO" id="GO:0009307">
    <property type="term" value="P:DNA restriction-modification system"/>
    <property type="evidence" value="ECO:0007669"/>
    <property type="project" value="InterPro"/>
</dbReference>
<organism evidence="2 3">
    <name type="scientific">Pseudomonas cichorii</name>
    <dbReference type="NCBI Taxonomy" id="36746"/>
    <lineage>
        <taxon>Bacteria</taxon>
        <taxon>Pseudomonadati</taxon>
        <taxon>Pseudomonadota</taxon>
        <taxon>Gammaproteobacteria</taxon>
        <taxon>Pseudomonadales</taxon>
        <taxon>Pseudomonadaceae</taxon>
        <taxon>Pseudomonas</taxon>
    </lineage>
</organism>
<dbReference type="SUPFAM" id="SSF52980">
    <property type="entry name" value="Restriction endonuclease-like"/>
    <property type="match status" value="1"/>
</dbReference>
<dbReference type="Pfam" id="PF04471">
    <property type="entry name" value="Mrr_cat"/>
    <property type="match status" value="1"/>
</dbReference>
<gene>
    <name evidence="2" type="ORF">ALQ04_03636</name>
</gene>
<dbReference type="Proteomes" id="UP000277236">
    <property type="component" value="Unassembled WGS sequence"/>
</dbReference>
<dbReference type="InterPro" id="IPR011335">
    <property type="entry name" value="Restrct_endonuc-II-like"/>
</dbReference>
<comment type="caution">
    <text evidence="2">The sequence shown here is derived from an EMBL/GenBank/DDBJ whole genome shotgun (WGS) entry which is preliminary data.</text>
</comment>
<protein>
    <recommendedName>
        <fullName evidence="1">Restriction endonuclease type IV Mrr domain-containing protein</fullName>
    </recommendedName>
</protein>
<accession>A0A3M4MBU3</accession>
<dbReference type="OrthoDB" id="5197274at2"/>
<reference evidence="2 3" key="1">
    <citation type="submission" date="2018-08" db="EMBL/GenBank/DDBJ databases">
        <title>Recombination of ecologically and evolutionarily significant loci maintains genetic cohesion in the Pseudomonas syringae species complex.</title>
        <authorList>
            <person name="Dillon M."/>
            <person name="Thakur S."/>
            <person name="Almeida R.N.D."/>
            <person name="Weir B.S."/>
            <person name="Guttman D.S."/>
        </authorList>
    </citation>
    <scope>NUCLEOTIDE SEQUENCE [LARGE SCALE GENOMIC DNA]</scope>
    <source>
        <strain evidence="2 3">ICMP 3353</strain>
    </source>
</reference>
<dbReference type="AlphaFoldDB" id="A0A3M4MBU3"/>
<proteinExistence type="predicted"/>
<dbReference type="InterPro" id="IPR007560">
    <property type="entry name" value="Restrct_endonuc_IV_Mrr"/>
</dbReference>